<organism evidence="2 3">
    <name type="scientific">Nicrophorus vespilloides</name>
    <name type="common">Boreal carrion beetle</name>
    <dbReference type="NCBI Taxonomy" id="110193"/>
    <lineage>
        <taxon>Eukaryota</taxon>
        <taxon>Metazoa</taxon>
        <taxon>Ecdysozoa</taxon>
        <taxon>Arthropoda</taxon>
        <taxon>Hexapoda</taxon>
        <taxon>Insecta</taxon>
        <taxon>Pterygota</taxon>
        <taxon>Neoptera</taxon>
        <taxon>Endopterygota</taxon>
        <taxon>Coleoptera</taxon>
        <taxon>Polyphaga</taxon>
        <taxon>Staphyliniformia</taxon>
        <taxon>Silphidae</taxon>
        <taxon>Nicrophorinae</taxon>
        <taxon>Nicrophorus</taxon>
    </lineage>
</organism>
<name>A0ABM1MQZ0_NICVS</name>
<evidence type="ECO:0000256" key="1">
    <source>
        <dbReference type="SAM" id="SignalP"/>
    </source>
</evidence>
<dbReference type="RefSeq" id="XP_017776990.1">
    <property type="nucleotide sequence ID" value="XM_017921501.1"/>
</dbReference>
<reference evidence="3" key="1">
    <citation type="submission" date="2025-08" db="UniProtKB">
        <authorList>
            <consortium name="RefSeq"/>
        </authorList>
    </citation>
    <scope>IDENTIFICATION</scope>
    <source>
        <tissue evidence="3">Whole Larva</tissue>
    </source>
</reference>
<gene>
    <name evidence="3" type="primary">LOC108562983</name>
</gene>
<keyword evidence="1" id="KW-0732">Signal</keyword>
<evidence type="ECO:0000313" key="2">
    <source>
        <dbReference type="Proteomes" id="UP000695000"/>
    </source>
</evidence>
<keyword evidence="2" id="KW-1185">Reference proteome</keyword>
<dbReference type="GeneID" id="108562983"/>
<feature type="signal peptide" evidence="1">
    <location>
        <begin position="1"/>
        <end position="20"/>
    </location>
</feature>
<proteinExistence type="predicted"/>
<sequence length="175" mass="20023">MLLKAVILIGALFACQGAYSQKQAIDLLNEISKPPILKALQPFPNRIKVYSPISIERGYELWMDRPTKDIQEDDDFVNEIMNVLGNDGYHNRDVYYKITDDCLKKNNETCVKHHVDNNNFTGKYPNNFLTIFNDNKINPDDIENNMNICIDHVNASNVSQMIVIELSKCVKTAVK</sequence>
<dbReference type="Proteomes" id="UP000695000">
    <property type="component" value="Unplaced"/>
</dbReference>
<feature type="chain" id="PRO_5045119848" evidence="1">
    <location>
        <begin position="21"/>
        <end position="175"/>
    </location>
</feature>
<accession>A0ABM1MQZ0</accession>
<evidence type="ECO:0000313" key="3">
    <source>
        <dbReference type="RefSeq" id="XP_017776990.1"/>
    </source>
</evidence>
<protein>
    <submittedName>
        <fullName evidence="3">Uncharacterized protein LOC108562983</fullName>
    </submittedName>
</protein>
<dbReference type="PROSITE" id="PS51257">
    <property type="entry name" value="PROKAR_LIPOPROTEIN"/>
    <property type="match status" value="1"/>
</dbReference>